<evidence type="ECO:0000256" key="5">
    <source>
        <dbReference type="ARBA" id="ARBA00012034"/>
    </source>
</evidence>
<dbReference type="CDD" id="cd03311">
    <property type="entry name" value="CIMS_C_terminal_like"/>
    <property type="match status" value="1"/>
</dbReference>
<dbReference type="NCBIfam" id="NF003556">
    <property type="entry name" value="PRK05222.1"/>
    <property type="match status" value="1"/>
</dbReference>
<feature type="domain" description="NOT2/NOT3/NOT5 C-terminal" evidence="15">
    <location>
        <begin position="536"/>
        <end position="658"/>
    </location>
</feature>
<dbReference type="InterPro" id="IPR038071">
    <property type="entry name" value="UROD/MetE-like_sf"/>
</dbReference>
<keyword evidence="6" id="KW-0489">Methyltransferase</keyword>
<protein>
    <recommendedName>
        <fullName evidence="5">5-methyltetrahydropteroyltriglutamate--homocysteine S-methyltransferase</fullName>
        <ecNumber evidence="5">2.1.1.14</ecNumber>
    </recommendedName>
</protein>
<dbReference type="GO" id="GO:0003871">
    <property type="term" value="F:5-methyltetrahydropteroyltriglutamate-homocysteine S-methyltransferase activity"/>
    <property type="evidence" value="ECO:0007669"/>
    <property type="project" value="UniProtKB-EC"/>
</dbReference>
<evidence type="ECO:0000256" key="9">
    <source>
        <dbReference type="ARBA" id="ARBA00022723"/>
    </source>
</evidence>
<dbReference type="InterPro" id="IPR007282">
    <property type="entry name" value="NOT2/3/5_C"/>
</dbReference>
<sequence>MTSKVRSACVRKQSVRPFGSQFATPQNQGGGNAFSLAGNIPGLHSIQGNYNMQNTLPGGRPGLGGLPGAGQQQQQQQQSTAQGRFAGANLAGNLQQLGQYGQGPARGGMAGHPLALNGLAGNAVARGAVGSAVGPNPNRPGLDRGNSGTVNLAGLGGGMQRPGNVQGLQGMNLGALGNRGIGGMAGLGIAGQLGGAGGLGGGLGMQAGSPMRSNAMHPSLGGGSGISSAYNPSGDLLAMINKAGVGGGGNTAVGQAGGGQLGGLTAGTGYGSVSNQQGIGGQALGQSGLGGGQDTEQPAFDSSEFPALGTGQRQQPAQGNSLANGDGTSLVGAELYGNLARGGLGPNNEFSIQNEEFPALPGASAPPRTGEGEQGQDQQQAQGPQSSASSPHLQQFGGVGGRGTLPALRSLHSSTGSDQVPGQGQGFGELPASLLQSLGASGLGGSNPTQEQMLRYYYQQQQERSLRAAGQAPARPGAPPVGQPAAAGPQAATPDRFGLLGLLSVIRMTDADLTTLALGTDLTTLGLHLNSPENVYKTFASPWADAPLRPEPEFKVPACYLHNPPRLQPGYFSKFQQDTLFYIFYSMPSDEAQLFAADELASRGWWFHKEFKVWLTRIPNTEPLVKADRYERGSYFVFDTNTWECVRKDNFVLHYDALERAPNLPRPGPLTLGHPLSATHLSCPQITGKMAITTATIGFPRIGPNREMKKALESYWKGQESLDELLAVSAKVEQDAWQLQHKAGVKLIGLDGTLYDQVLDWVFFLGLAPARFQHLSGYDLYFAMARGAKGTVALDMSKYFDTNYHFMVPELDDTITPKPDFSNFLDKVKRGQAAVGQASAVPMIVGPNTLVGLATGKADRKAAVQRLLPAYVALLKELKALGVPEVQLQEPILTTSNAAALRPEFEATFEALSKEGVPINLVTFYDDIAADVYDWVVKLPVAAISLDFLGVPGSALGCNTAALVAQKGFPADKRLGAGIVDGRSVWADDGTASALLAALRKQGIHNISVQSSVSLQHLPYDKELEKALPGHISKRLAFATQKLQEIVSVAEVASKTPVDAQATKLPSVAQPESQIEQSQFRRSQAYEARREQQIQMPAFPTSTIGSFPQTPEIRRARLLHKKGALSAADYDAQIRAYIEYSVREQERIGVDVLVHGEPERTDMVEFFGQRLEGFCFTEAGWVQSYGSRYVRPPIIHGDVARRAPMTIKEFEYAQSLTDRPVKGMLTGPVTILNWSFPRKDLRRQAQAFQLALALRGEVADLEAAGCKVIQVDEPALREGLPLKKECWASYLAWAVDAFRLSTAVAQPATQIVTHLCYSDFQDILEAIAGLDADVLTIENSRSGNEMILALAAYGYKYDIGPGCYDVHSPVVPSVEFMKGKIQSYLDSGILGGRADRIWVNPDCGLKTREWSQVIPALENMVQAAAEMRAQVQA</sequence>
<comment type="pathway">
    <text evidence="3">Amino-acid biosynthesis; L-methionine biosynthesis via de novo pathway; L-methionine from L-homocysteine (MetE route): step 1/1.</text>
</comment>
<organism evidence="17 18">
    <name type="scientific">[Myrmecia] bisecta</name>
    <dbReference type="NCBI Taxonomy" id="41462"/>
    <lineage>
        <taxon>Eukaryota</taxon>
        <taxon>Viridiplantae</taxon>
        <taxon>Chlorophyta</taxon>
        <taxon>core chlorophytes</taxon>
        <taxon>Trebouxiophyceae</taxon>
        <taxon>Trebouxiales</taxon>
        <taxon>Trebouxiaceae</taxon>
        <taxon>Myrmecia</taxon>
    </lineage>
</organism>
<keyword evidence="8" id="KW-0808">Transferase</keyword>
<dbReference type="InterPro" id="IPR038635">
    <property type="entry name" value="CCR4-NOT_su2/3/5_C_sf"/>
</dbReference>
<accession>A0AAW1R6X3</accession>
<evidence type="ECO:0000256" key="4">
    <source>
        <dbReference type="ARBA" id="ARBA00009553"/>
    </source>
</evidence>
<feature type="compositionally biased region" description="Polar residues" evidence="13">
    <location>
        <begin position="1070"/>
        <end position="1082"/>
    </location>
</feature>
<keyword evidence="7" id="KW-0028">Amino-acid biosynthesis</keyword>
<name>A0AAW1R6X3_9CHLO</name>
<evidence type="ECO:0000256" key="6">
    <source>
        <dbReference type="ARBA" id="ARBA00022603"/>
    </source>
</evidence>
<evidence type="ECO:0000259" key="14">
    <source>
        <dbReference type="Pfam" id="PF01717"/>
    </source>
</evidence>
<evidence type="ECO:0000256" key="7">
    <source>
        <dbReference type="ARBA" id="ARBA00022605"/>
    </source>
</evidence>
<keyword evidence="9" id="KW-0479">Metal-binding</keyword>
<evidence type="ECO:0000256" key="12">
    <source>
        <dbReference type="ARBA" id="ARBA00048690"/>
    </source>
</evidence>
<dbReference type="PANTHER" id="PTHR30519">
    <property type="entry name" value="5-METHYLTETRAHYDROPTEROYLTRIGLUTAMATE--HOMOCYSTEINE METHYLTRANSFERASE"/>
    <property type="match status" value="1"/>
</dbReference>
<dbReference type="GO" id="GO:0006355">
    <property type="term" value="P:regulation of DNA-templated transcription"/>
    <property type="evidence" value="ECO:0007669"/>
    <property type="project" value="InterPro"/>
</dbReference>
<evidence type="ECO:0000256" key="13">
    <source>
        <dbReference type="SAM" id="MobiDB-lite"/>
    </source>
</evidence>
<dbReference type="Gene3D" id="2.30.30.1020">
    <property type="entry name" value="CCR4-NOT complex subunit 2/3/5, C-terminal domain"/>
    <property type="match status" value="1"/>
</dbReference>
<proteinExistence type="inferred from homology"/>
<dbReference type="EMBL" id="JALJOR010000001">
    <property type="protein sequence ID" value="KAK9829533.1"/>
    <property type="molecule type" value="Genomic_DNA"/>
</dbReference>
<dbReference type="GO" id="GO:0009086">
    <property type="term" value="P:methionine biosynthetic process"/>
    <property type="evidence" value="ECO:0007669"/>
    <property type="project" value="UniProtKB-KW"/>
</dbReference>
<feature type="region of interest" description="Disordered" evidence="13">
    <location>
        <begin position="55"/>
        <end position="82"/>
    </location>
</feature>
<dbReference type="Gene3D" id="3.20.20.210">
    <property type="match status" value="2"/>
</dbReference>
<feature type="compositionally biased region" description="Low complexity" evidence="13">
    <location>
        <begin position="69"/>
        <end position="82"/>
    </location>
</feature>
<feature type="region of interest" description="Disordered" evidence="13">
    <location>
        <begin position="461"/>
        <end position="490"/>
    </location>
</feature>
<feature type="compositionally biased region" description="Gly residues" evidence="13">
    <location>
        <begin position="59"/>
        <end position="68"/>
    </location>
</feature>
<comment type="caution">
    <text evidence="17">The sequence shown here is derived from an EMBL/GenBank/DDBJ whole genome shotgun (WGS) entry which is preliminary data.</text>
</comment>
<comment type="function">
    <text evidence="2">Catalyzes the transfer of a methyl group from 5-methyltetrahydrofolate to homocysteine resulting in methionine formation.</text>
</comment>
<evidence type="ECO:0000256" key="2">
    <source>
        <dbReference type="ARBA" id="ARBA00002777"/>
    </source>
</evidence>
<evidence type="ECO:0000256" key="11">
    <source>
        <dbReference type="ARBA" id="ARBA00023167"/>
    </source>
</evidence>
<feature type="region of interest" description="Disordered" evidence="13">
    <location>
        <begin position="1063"/>
        <end position="1082"/>
    </location>
</feature>
<evidence type="ECO:0000259" key="15">
    <source>
        <dbReference type="Pfam" id="PF04153"/>
    </source>
</evidence>
<evidence type="ECO:0000256" key="1">
    <source>
        <dbReference type="ARBA" id="ARBA00001947"/>
    </source>
</evidence>
<evidence type="ECO:0000256" key="10">
    <source>
        <dbReference type="ARBA" id="ARBA00022833"/>
    </source>
</evidence>
<keyword evidence="11" id="KW-0486">Methionine biosynthesis</keyword>
<evidence type="ECO:0000256" key="8">
    <source>
        <dbReference type="ARBA" id="ARBA00022679"/>
    </source>
</evidence>
<feature type="region of interest" description="Disordered" evidence="13">
    <location>
        <begin position="358"/>
        <end position="430"/>
    </location>
</feature>
<feature type="region of interest" description="Disordered" evidence="13">
    <location>
        <begin position="278"/>
        <end position="326"/>
    </location>
</feature>
<dbReference type="Pfam" id="PF04153">
    <property type="entry name" value="NOT2_3_5_C"/>
    <property type="match status" value="1"/>
</dbReference>
<reference evidence="17 18" key="1">
    <citation type="journal article" date="2024" name="Nat. Commun.">
        <title>Phylogenomics reveals the evolutionary origins of lichenization in chlorophyte algae.</title>
        <authorList>
            <person name="Puginier C."/>
            <person name="Libourel C."/>
            <person name="Otte J."/>
            <person name="Skaloud P."/>
            <person name="Haon M."/>
            <person name="Grisel S."/>
            <person name="Petersen M."/>
            <person name="Berrin J.G."/>
            <person name="Delaux P.M."/>
            <person name="Dal Grande F."/>
            <person name="Keller J."/>
        </authorList>
    </citation>
    <scope>NUCLEOTIDE SEQUENCE [LARGE SCALE GENOMIC DNA]</scope>
    <source>
        <strain evidence="17 18">SAG 2043</strain>
    </source>
</reference>
<dbReference type="GO" id="GO:0008270">
    <property type="term" value="F:zinc ion binding"/>
    <property type="evidence" value="ECO:0007669"/>
    <property type="project" value="InterPro"/>
</dbReference>
<dbReference type="Pfam" id="PF08267">
    <property type="entry name" value="Meth_synt_1"/>
    <property type="match status" value="1"/>
</dbReference>
<keyword evidence="18" id="KW-1185">Reference proteome</keyword>
<evidence type="ECO:0000313" key="17">
    <source>
        <dbReference type="EMBL" id="KAK9829533.1"/>
    </source>
</evidence>
<feature type="domain" description="Cobalamin-independent methionine synthase MetE N-terminal" evidence="16">
    <location>
        <begin position="694"/>
        <end position="993"/>
    </location>
</feature>
<feature type="compositionally biased region" description="Low complexity" evidence="13">
    <location>
        <begin position="375"/>
        <end position="391"/>
    </location>
</feature>
<dbReference type="InterPro" id="IPR002629">
    <property type="entry name" value="Met_Synth_C/arc"/>
</dbReference>
<comment type="similarity">
    <text evidence="4">Belongs to the vitamin-B12 independent methionine synthase family.</text>
</comment>
<comment type="catalytic activity">
    <reaction evidence="12">
        <text>5-methyltetrahydropteroyltri-L-glutamate + L-homocysteine = tetrahydropteroyltri-L-glutamate + L-methionine</text>
        <dbReference type="Rhea" id="RHEA:21196"/>
        <dbReference type="ChEBI" id="CHEBI:57844"/>
        <dbReference type="ChEBI" id="CHEBI:58140"/>
        <dbReference type="ChEBI" id="CHEBI:58199"/>
        <dbReference type="ChEBI" id="CHEBI:58207"/>
        <dbReference type="EC" id="2.1.1.14"/>
    </reaction>
</comment>
<evidence type="ECO:0000259" key="16">
    <source>
        <dbReference type="Pfam" id="PF08267"/>
    </source>
</evidence>
<dbReference type="Proteomes" id="UP001489004">
    <property type="component" value="Unassembled WGS sequence"/>
</dbReference>
<comment type="cofactor">
    <cofactor evidence="1">
        <name>Zn(2+)</name>
        <dbReference type="ChEBI" id="CHEBI:29105"/>
    </cofactor>
</comment>
<feature type="compositionally biased region" description="Gly residues" evidence="13">
    <location>
        <begin position="278"/>
        <end position="293"/>
    </location>
</feature>
<evidence type="ECO:0000313" key="18">
    <source>
        <dbReference type="Proteomes" id="UP001489004"/>
    </source>
</evidence>
<gene>
    <name evidence="17" type="ORF">WJX72_006351</name>
</gene>
<evidence type="ECO:0000256" key="3">
    <source>
        <dbReference type="ARBA" id="ARBA00004681"/>
    </source>
</evidence>
<feature type="compositionally biased region" description="Polar residues" evidence="13">
    <location>
        <begin position="311"/>
        <end position="326"/>
    </location>
</feature>
<dbReference type="SUPFAM" id="SSF51726">
    <property type="entry name" value="UROD/MetE-like"/>
    <property type="match status" value="2"/>
</dbReference>
<feature type="domain" description="Cobalamin-independent methionine synthase MetE C-terminal/archaeal" evidence="14">
    <location>
        <begin position="1099"/>
        <end position="1425"/>
    </location>
</feature>
<keyword evidence="10" id="KW-0862">Zinc</keyword>
<dbReference type="Pfam" id="PF01717">
    <property type="entry name" value="Meth_synt_2"/>
    <property type="match status" value="1"/>
</dbReference>
<dbReference type="InterPro" id="IPR013215">
    <property type="entry name" value="Cbl-indep_Met_Synth_N"/>
</dbReference>
<dbReference type="EC" id="2.1.1.14" evidence="5"/>
<feature type="compositionally biased region" description="Polar residues" evidence="13">
    <location>
        <begin position="411"/>
        <end position="422"/>
    </location>
</feature>
<dbReference type="GO" id="GO:0032259">
    <property type="term" value="P:methylation"/>
    <property type="evidence" value="ECO:0007669"/>
    <property type="project" value="UniProtKB-KW"/>
</dbReference>